<dbReference type="FunFam" id="1.10.10.10:FF:000005">
    <property type="entry name" value="Two-component system response regulator"/>
    <property type="match status" value="1"/>
</dbReference>
<gene>
    <name evidence="10" type="ORF">D8S82_14260</name>
</gene>
<dbReference type="RefSeq" id="WP_142552714.1">
    <property type="nucleotide sequence ID" value="NZ_VIFX01000016.1"/>
</dbReference>
<dbReference type="Pfam" id="PF00072">
    <property type="entry name" value="Response_reg"/>
    <property type="match status" value="1"/>
</dbReference>
<feature type="DNA-binding region" description="OmpR/PhoB-type" evidence="7">
    <location>
        <begin position="156"/>
        <end position="253"/>
    </location>
</feature>
<dbReference type="SMART" id="SM00448">
    <property type="entry name" value="REC"/>
    <property type="match status" value="1"/>
</dbReference>
<evidence type="ECO:0000259" key="9">
    <source>
        <dbReference type="PROSITE" id="PS51755"/>
    </source>
</evidence>
<evidence type="ECO:0000313" key="11">
    <source>
        <dbReference type="Proteomes" id="UP000315759"/>
    </source>
</evidence>
<dbReference type="GO" id="GO:0006355">
    <property type="term" value="P:regulation of DNA-templated transcription"/>
    <property type="evidence" value="ECO:0007669"/>
    <property type="project" value="InterPro"/>
</dbReference>
<dbReference type="Proteomes" id="UP000315759">
    <property type="component" value="Unassembled WGS sequence"/>
</dbReference>
<name>A0A544W147_9MYCO</name>
<accession>A0A544W147</accession>
<dbReference type="SMART" id="SM00862">
    <property type="entry name" value="Trans_reg_C"/>
    <property type="match status" value="1"/>
</dbReference>
<dbReference type="Gene3D" id="1.10.10.10">
    <property type="entry name" value="Winged helix-like DNA-binding domain superfamily/Winged helix DNA-binding domain"/>
    <property type="match status" value="1"/>
</dbReference>
<evidence type="ECO:0000256" key="4">
    <source>
        <dbReference type="ARBA" id="ARBA00023125"/>
    </source>
</evidence>
<evidence type="ECO:0000256" key="5">
    <source>
        <dbReference type="ARBA" id="ARBA00023163"/>
    </source>
</evidence>
<dbReference type="GO" id="GO:0000156">
    <property type="term" value="F:phosphorelay response regulator activity"/>
    <property type="evidence" value="ECO:0007669"/>
    <property type="project" value="TreeGrafter"/>
</dbReference>
<feature type="modified residue" description="4-aspartylphosphate" evidence="6">
    <location>
        <position position="80"/>
    </location>
</feature>
<dbReference type="PROSITE" id="PS50110">
    <property type="entry name" value="RESPONSE_REGULATORY"/>
    <property type="match status" value="1"/>
</dbReference>
<dbReference type="EMBL" id="VIFX01000016">
    <property type="protein sequence ID" value="TQR85940.1"/>
    <property type="molecule type" value="Genomic_DNA"/>
</dbReference>
<dbReference type="InterPro" id="IPR001789">
    <property type="entry name" value="Sig_transdc_resp-reg_receiver"/>
</dbReference>
<dbReference type="InterPro" id="IPR011006">
    <property type="entry name" value="CheY-like_superfamily"/>
</dbReference>
<dbReference type="PROSITE" id="PS51755">
    <property type="entry name" value="OMPR_PHOB"/>
    <property type="match status" value="1"/>
</dbReference>
<reference evidence="10 11" key="1">
    <citation type="submission" date="2018-10" db="EMBL/GenBank/DDBJ databases">
        <title>Draft genome of Mycobacterium hodleri strain B.</title>
        <authorList>
            <person name="Amande T.J."/>
            <person name="Mcgenity T.J."/>
        </authorList>
    </citation>
    <scope>NUCLEOTIDE SEQUENCE [LARGE SCALE GENOMIC DNA]</scope>
    <source>
        <strain evidence="10 11">B</strain>
    </source>
</reference>
<dbReference type="Gene3D" id="6.10.250.690">
    <property type="match status" value="1"/>
</dbReference>
<dbReference type="InterPro" id="IPR039420">
    <property type="entry name" value="WalR-like"/>
</dbReference>
<sequence>MTSAEVDHAGPRRAILGKLPRMHRADGSNLRTLLVDDERALTNLIRMALRYEGWDVDVAHDAAEAMEKFRTDPPDVVVLDIMLPDRDGFAVLEEIRGNPGYTPILFLTARDSVHDRVTGLTAGGDDYMTKPFNLEELVARLRGLIRRSAQMAPAAEETLQVGDLFLDSAGHCVTRAGQSISLSSTEFELLRYLMRHARRAVGRQEILDRVWNYDFGGKSSIVDLYVSYLRKKVDAGHPPLIHTVRGVGYVLRADG</sequence>
<dbReference type="CDD" id="cd00383">
    <property type="entry name" value="trans_reg_C"/>
    <property type="match status" value="1"/>
</dbReference>
<evidence type="ECO:0000256" key="2">
    <source>
        <dbReference type="ARBA" id="ARBA00023012"/>
    </source>
</evidence>
<dbReference type="GO" id="GO:0032993">
    <property type="term" value="C:protein-DNA complex"/>
    <property type="evidence" value="ECO:0007669"/>
    <property type="project" value="TreeGrafter"/>
</dbReference>
<dbReference type="SUPFAM" id="SSF46894">
    <property type="entry name" value="C-terminal effector domain of the bipartite response regulators"/>
    <property type="match status" value="1"/>
</dbReference>
<dbReference type="GO" id="GO:0005829">
    <property type="term" value="C:cytosol"/>
    <property type="evidence" value="ECO:0007669"/>
    <property type="project" value="TreeGrafter"/>
</dbReference>
<protein>
    <submittedName>
        <fullName evidence="10">Response regulator transcription factor</fullName>
    </submittedName>
</protein>
<dbReference type="FunFam" id="3.40.50.2300:FF:000001">
    <property type="entry name" value="DNA-binding response regulator PhoB"/>
    <property type="match status" value="1"/>
</dbReference>
<keyword evidence="3" id="KW-0805">Transcription regulation</keyword>
<evidence type="ECO:0000256" key="7">
    <source>
        <dbReference type="PROSITE-ProRule" id="PRU01091"/>
    </source>
</evidence>
<dbReference type="SUPFAM" id="SSF52172">
    <property type="entry name" value="CheY-like"/>
    <property type="match status" value="1"/>
</dbReference>
<dbReference type="InterPro" id="IPR016032">
    <property type="entry name" value="Sig_transdc_resp-reg_C-effctor"/>
</dbReference>
<dbReference type="Gene3D" id="3.40.50.2300">
    <property type="match status" value="1"/>
</dbReference>
<keyword evidence="4 7" id="KW-0238">DNA-binding</keyword>
<keyword evidence="5" id="KW-0804">Transcription</keyword>
<organism evidence="10 11">
    <name type="scientific">Mycolicibacterium hodleri</name>
    <dbReference type="NCBI Taxonomy" id="49897"/>
    <lineage>
        <taxon>Bacteria</taxon>
        <taxon>Bacillati</taxon>
        <taxon>Actinomycetota</taxon>
        <taxon>Actinomycetes</taxon>
        <taxon>Mycobacteriales</taxon>
        <taxon>Mycobacteriaceae</taxon>
        <taxon>Mycolicibacterium</taxon>
    </lineage>
</organism>
<dbReference type="PANTHER" id="PTHR48111">
    <property type="entry name" value="REGULATOR OF RPOS"/>
    <property type="match status" value="1"/>
</dbReference>
<dbReference type="Pfam" id="PF00486">
    <property type="entry name" value="Trans_reg_C"/>
    <property type="match status" value="1"/>
</dbReference>
<keyword evidence="1 6" id="KW-0597">Phosphoprotein</keyword>
<evidence type="ECO:0000256" key="3">
    <source>
        <dbReference type="ARBA" id="ARBA00023015"/>
    </source>
</evidence>
<evidence type="ECO:0000259" key="8">
    <source>
        <dbReference type="PROSITE" id="PS50110"/>
    </source>
</evidence>
<dbReference type="InterPro" id="IPR001867">
    <property type="entry name" value="OmpR/PhoB-type_DNA-bd"/>
</dbReference>
<dbReference type="AlphaFoldDB" id="A0A544W147"/>
<evidence type="ECO:0000313" key="10">
    <source>
        <dbReference type="EMBL" id="TQR85940.1"/>
    </source>
</evidence>
<keyword evidence="2" id="KW-0902">Two-component regulatory system</keyword>
<keyword evidence="11" id="KW-1185">Reference proteome</keyword>
<dbReference type="InterPro" id="IPR036388">
    <property type="entry name" value="WH-like_DNA-bd_sf"/>
</dbReference>
<dbReference type="PANTHER" id="PTHR48111:SF28">
    <property type="entry name" value="TRANSCRIPTIONAL REGULATORY PROTEIN TCRX-RELATED"/>
    <property type="match status" value="1"/>
</dbReference>
<evidence type="ECO:0000256" key="1">
    <source>
        <dbReference type="ARBA" id="ARBA00022553"/>
    </source>
</evidence>
<feature type="domain" description="Response regulatory" evidence="8">
    <location>
        <begin position="31"/>
        <end position="145"/>
    </location>
</feature>
<comment type="caution">
    <text evidence="10">The sequence shown here is derived from an EMBL/GenBank/DDBJ whole genome shotgun (WGS) entry which is preliminary data.</text>
</comment>
<proteinExistence type="predicted"/>
<feature type="domain" description="OmpR/PhoB-type" evidence="9">
    <location>
        <begin position="156"/>
        <end position="253"/>
    </location>
</feature>
<dbReference type="GO" id="GO:0000976">
    <property type="term" value="F:transcription cis-regulatory region binding"/>
    <property type="evidence" value="ECO:0007669"/>
    <property type="project" value="TreeGrafter"/>
</dbReference>
<evidence type="ECO:0000256" key="6">
    <source>
        <dbReference type="PROSITE-ProRule" id="PRU00169"/>
    </source>
</evidence>